<dbReference type="PATRIC" id="fig|33935.3.peg.193"/>
<sequence length="64" mass="7464">MYFKHYKLVVFAQQTGVQVKQLYNPLDLPHYFAQKRVPTTCLWGLLTELDAMIPNYYDFGGGFS</sequence>
<evidence type="ECO:0000313" key="1">
    <source>
        <dbReference type="EMBL" id="KOY82491.1"/>
    </source>
</evidence>
<keyword evidence="2" id="KW-1185">Reference proteome</keyword>
<comment type="caution">
    <text evidence="1">The sequence shown here is derived from an EMBL/GenBank/DDBJ whole genome shotgun (WGS) entry which is preliminary data.</text>
</comment>
<organism evidence="1 2">
    <name type="scientific">Lysinibacillus macroides</name>
    <dbReference type="NCBI Taxonomy" id="33935"/>
    <lineage>
        <taxon>Bacteria</taxon>
        <taxon>Bacillati</taxon>
        <taxon>Bacillota</taxon>
        <taxon>Bacilli</taxon>
        <taxon>Bacillales</taxon>
        <taxon>Bacillaceae</taxon>
        <taxon>Lysinibacillus</taxon>
    </lineage>
</organism>
<gene>
    <name evidence="1" type="ORF">ADM90_03895</name>
</gene>
<protein>
    <submittedName>
        <fullName evidence="1">Uncharacterized protein</fullName>
    </submittedName>
</protein>
<evidence type="ECO:0000313" key="2">
    <source>
        <dbReference type="Proteomes" id="UP000037977"/>
    </source>
</evidence>
<dbReference type="STRING" id="33935.ADM90_03895"/>
<reference evidence="1 2" key="1">
    <citation type="submission" date="2015-07" db="EMBL/GenBank/DDBJ databases">
        <title>Genome sequencing project for genomic taxonomy and phylogenomics of Bacillus-like bacteria.</title>
        <authorList>
            <person name="Liu B."/>
            <person name="Wang J."/>
            <person name="Zhu Y."/>
            <person name="Liu G."/>
            <person name="Chen Q."/>
            <person name="Chen Z."/>
            <person name="Che J."/>
            <person name="Ge C."/>
            <person name="Shi H."/>
            <person name="Pan Z."/>
            <person name="Liu X."/>
        </authorList>
    </citation>
    <scope>NUCLEOTIDE SEQUENCE [LARGE SCALE GENOMIC DNA]</scope>
    <source>
        <strain evidence="1 2">DSM 54</strain>
    </source>
</reference>
<name>A0A0N0UWW7_9BACI</name>
<accession>A0A0N0UWW7</accession>
<dbReference type="EMBL" id="LGCI01000005">
    <property type="protein sequence ID" value="KOY82491.1"/>
    <property type="molecule type" value="Genomic_DNA"/>
</dbReference>
<dbReference type="AlphaFoldDB" id="A0A0N0UWW7"/>
<dbReference type="Proteomes" id="UP000037977">
    <property type="component" value="Unassembled WGS sequence"/>
</dbReference>
<proteinExistence type="predicted"/>